<feature type="transmembrane region" description="Helical" evidence="2">
    <location>
        <begin position="16"/>
        <end position="34"/>
    </location>
</feature>
<feature type="compositionally biased region" description="Polar residues" evidence="1">
    <location>
        <begin position="305"/>
        <end position="314"/>
    </location>
</feature>
<dbReference type="RefSeq" id="WP_380077196.1">
    <property type="nucleotide sequence ID" value="NZ_JBHSGO010000019.1"/>
</dbReference>
<keyword evidence="5" id="KW-1185">Reference proteome</keyword>
<feature type="domain" description="DUF4296" evidence="3">
    <location>
        <begin position="44"/>
        <end position="126"/>
    </location>
</feature>
<dbReference type="InterPro" id="IPR025381">
    <property type="entry name" value="DUF4296"/>
</dbReference>
<comment type="caution">
    <text evidence="4">The sequence shown here is derived from an EMBL/GenBank/DDBJ whole genome shotgun (WGS) entry which is preliminary data.</text>
</comment>
<dbReference type="EMBL" id="JBHSGO010000019">
    <property type="protein sequence ID" value="MFC4665238.1"/>
    <property type="molecule type" value="Genomic_DNA"/>
</dbReference>
<feature type="region of interest" description="Disordered" evidence="1">
    <location>
        <begin position="289"/>
        <end position="314"/>
    </location>
</feature>
<name>A0ABV9K5N7_9PORP</name>
<protein>
    <submittedName>
        <fullName evidence="4">DUF4296 domain-containing protein</fullName>
    </submittedName>
</protein>
<keyword evidence="2" id="KW-1133">Transmembrane helix</keyword>
<sequence length="334" mass="37974">MNTYQNPNKKNKKKHWIILAVCILAAIAVIVFFVRPNKRNWEKLSGNKLIQITTDLSIADGIFISNGLGYEVQDSTKATVYAGIFNKYACTKQDYDSSMAWYSLNRPDAAEVIWDKVMDNIQKKQTELDTIISREKAEKEILLKQQDLSDKVNINLLATNRKRELIEIGPRMVNQIYATPNNIQVTPNTSFLLNVSVLGQIKKGYNPITIAVVANDYNSIVTYKEMQIKKTGMNKLKLTVPKDYLDGTLSLKAYITCQNSSDKKLAPLTFMIDSISLIKLPMKKVAKQNKSEETSIETDQEKTKQSNTKITPVQIQIDEKELQKKLQSLSEEKK</sequence>
<organism evidence="4 5">
    <name type="scientific">Falsiporphyromonas endometrii</name>
    <dbReference type="NCBI Taxonomy" id="1387297"/>
    <lineage>
        <taxon>Bacteria</taxon>
        <taxon>Pseudomonadati</taxon>
        <taxon>Bacteroidota</taxon>
        <taxon>Bacteroidia</taxon>
        <taxon>Bacteroidales</taxon>
        <taxon>Porphyromonadaceae</taxon>
        <taxon>Falsiporphyromonas</taxon>
    </lineage>
</organism>
<evidence type="ECO:0000259" key="3">
    <source>
        <dbReference type="Pfam" id="PF14129"/>
    </source>
</evidence>
<dbReference type="Pfam" id="PF14129">
    <property type="entry name" value="DUF4296"/>
    <property type="match status" value="1"/>
</dbReference>
<dbReference type="Proteomes" id="UP001596020">
    <property type="component" value="Unassembled WGS sequence"/>
</dbReference>
<evidence type="ECO:0000313" key="4">
    <source>
        <dbReference type="EMBL" id="MFC4665238.1"/>
    </source>
</evidence>
<proteinExistence type="predicted"/>
<feature type="compositionally biased region" description="Basic and acidic residues" evidence="1">
    <location>
        <begin position="289"/>
        <end position="304"/>
    </location>
</feature>
<keyword evidence="2" id="KW-0472">Membrane</keyword>
<evidence type="ECO:0000256" key="2">
    <source>
        <dbReference type="SAM" id="Phobius"/>
    </source>
</evidence>
<accession>A0ABV9K5N7</accession>
<evidence type="ECO:0000256" key="1">
    <source>
        <dbReference type="SAM" id="MobiDB-lite"/>
    </source>
</evidence>
<gene>
    <name evidence="4" type="ORF">ACFO3G_01150</name>
</gene>
<keyword evidence="2" id="KW-0812">Transmembrane</keyword>
<evidence type="ECO:0000313" key="5">
    <source>
        <dbReference type="Proteomes" id="UP001596020"/>
    </source>
</evidence>
<reference evidence="5" key="1">
    <citation type="journal article" date="2019" name="Int. J. Syst. Evol. Microbiol.">
        <title>The Global Catalogue of Microorganisms (GCM) 10K type strain sequencing project: providing services to taxonomists for standard genome sequencing and annotation.</title>
        <authorList>
            <consortium name="The Broad Institute Genomics Platform"/>
            <consortium name="The Broad Institute Genome Sequencing Center for Infectious Disease"/>
            <person name="Wu L."/>
            <person name="Ma J."/>
        </authorList>
    </citation>
    <scope>NUCLEOTIDE SEQUENCE [LARGE SCALE GENOMIC DNA]</scope>
    <source>
        <strain evidence="5">CGMCC 4.7357</strain>
    </source>
</reference>